<sequence length="56" mass="6122">MHKDSEIEIVGSNFSVGQVLAIVKAHNGGVSMVQIRRRFKVSPKALRIMLTEAGSK</sequence>
<reference evidence="1 2" key="1">
    <citation type="journal article" date="2014" name="PLoS ONE">
        <title>Genome Sequence of Candidatus Nitrososphaera evergladensis from Group I.1b Enriched from Everglades Soil Reveals Novel Genomic Features of the Ammonia-Oxidizing Archaea.</title>
        <authorList>
            <person name="Zhalnina K.V."/>
            <person name="Dias R."/>
            <person name="Leonard M.T."/>
            <person name="Dorr de Quadros P."/>
            <person name="Camargo F.A."/>
            <person name="Drew J.C."/>
            <person name="Farmerie W.G."/>
            <person name="Daroub S.H."/>
            <person name="Triplett E.W."/>
        </authorList>
    </citation>
    <scope>NUCLEOTIDE SEQUENCE [LARGE SCALE GENOMIC DNA]</scope>
    <source>
        <strain evidence="1 2">SR1</strain>
    </source>
</reference>
<evidence type="ECO:0000313" key="2">
    <source>
        <dbReference type="Proteomes" id="UP000028194"/>
    </source>
</evidence>
<dbReference type="STRING" id="1459636.NTE_03066"/>
<organism evidence="1 2">
    <name type="scientific">Candidatus Nitrososphaera evergladensis SR1</name>
    <dbReference type="NCBI Taxonomy" id="1459636"/>
    <lineage>
        <taxon>Archaea</taxon>
        <taxon>Nitrososphaerota</taxon>
        <taxon>Nitrososphaeria</taxon>
        <taxon>Nitrososphaerales</taxon>
        <taxon>Nitrososphaeraceae</taxon>
        <taxon>Nitrososphaera</taxon>
    </lineage>
</organism>
<gene>
    <name evidence="1" type="ORF">NTE_03066</name>
</gene>
<accession>A0A075MV31</accession>
<name>A0A075MV31_9ARCH</name>
<dbReference type="GeneID" id="43502669"/>
<dbReference type="EMBL" id="CP007174">
    <property type="protein sequence ID" value="AIF85100.1"/>
    <property type="molecule type" value="Genomic_DNA"/>
</dbReference>
<dbReference type="Proteomes" id="UP000028194">
    <property type="component" value="Chromosome"/>
</dbReference>
<evidence type="ECO:0000313" key="1">
    <source>
        <dbReference type="EMBL" id="AIF85100.1"/>
    </source>
</evidence>
<dbReference type="RefSeq" id="WP_158385601.1">
    <property type="nucleotide sequence ID" value="NZ_CP007174.1"/>
</dbReference>
<dbReference type="KEGG" id="nev:NTE_03066"/>
<proteinExistence type="predicted"/>
<keyword evidence="2" id="KW-1185">Reference proteome</keyword>
<dbReference type="AlphaFoldDB" id="A0A075MV31"/>
<protein>
    <submittedName>
        <fullName evidence="1">Uncharacterized protein</fullName>
    </submittedName>
</protein>
<dbReference type="HOGENOM" id="CLU_3002962_0_0_2"/>